<dbReference type="SMART" id="SM00823">
    <property type="entry name" value="PKS_PP"/>
    <property type="match status" value="1"/>
</dbReference>
<evidence type="ECO:0000313" key="6">
    <source>
        <dbReference type="Proteomes" id="UP000234331"/>
    </source>
</evidence>
<dbReference type="RefSeq" id="WP_165818386.1">
    <property type="nucleotide sequence ID" value="NZ_FZMO01000157.1"/>
</dbReference>
<evidence type="ECO:0000256" key="3">
    <source>
        <dbReference type="ARBA" id="ARBA00022679"/>
    </source>
</evidence>
<dbReference type="PROSITE" id="PS50075">
    <property type="entry name" value="CARRIER"/>
    <property type="match status" value="1"/>
</dbReference>
<dbReference type="PANTHER" id="PTHR43775">
    <property type="entry name" value="FATTY ACID SYNTHASE"/>
    <property type="match status" value="1"/>
</dbReference>
<dbReference type="SMART" id="SM01294">
    <property type="entry name" value="PKS_PP_betabranch"/>
    <property type="match status" value="1"/>
</dbReference>
<accession>A0A2I2KRP6</accession>
<dbReference type="Gene3D" id="3.40.50.720">
    <property type="entry name" value="NAD(P)-binding Rossmann-like Domain"/>
    <property type="match status" value="1"/>
</dbReference>
<proteinExistence type="predicted"/>
<gene>
    <name evidence="5" type="ORF">FRACA_240017</name>
</gene>
<evidence type="ECO:0000259" key="4">
    <source>
        <dbReference type="PROSITE" id="PS50075"/>
    </source>
</evidence>
<dbReference type="InterPro" id="IPR036736">
    <property type="entry name" value="ACP-like_sf"/>
</dbReference>
<keyword evidence="6" id="KW-1185">Reference proteome</keyword>
<evidence type="ECO:0000313" key="5">
    <source>
        <dbReference type="EMBL" id="SNQ48343.1"/>
    </source>
</evidence>
<keyword evidence="2" id="KW-0597">Phosphoprotein</keyword>
<dbReference type="InterPro" id="IPR020806">
    <property type="entry name" value="PKS_PP-bd"/>
</dbReference>
<dbReference type="GO" id="GO:0006633">
    <property type="term" value="P:fatty acid biosynthetic process"/>
    <property type="evidence" value="ECO:0007669"/>
    <property type="project" value="TreeGrafter"/>
</dbReference>
<dbReference type="SUPFAM" id="SSF47336">
    <property type="entry name" value="ACP-like"/>
    <property type="match status" value="1"/>
</dbReference>
<dbReference type="InterPro" id="IPR009081">
    <property type="entry name" value="PP-bd_ACP"/>
</dbReference>
<dbReference type="GO" id="GO:0004312">
    <property type="term" value="F:fatty acid synthase activity"/>
    <property type="evidence" value="ECO:0007669"/>
    <property type="project" value="TreeGrafter"/>
</dbReference>
<protein>
    <submittedName>
        <fullName evidence="5">Polyketide synthase 12/KS-AT-KR-ACP domain-containing polyene macrolide polyketide synthase</fullName>
    </submittedName>
</protein>
<dbReference type="Gene3D" id="1.10.1200.10">
    <property type="entry name" value="ACP-like"/>
    <property type="match status" value="1"/>
</dbReference>
<evidence type="ECO:0000256" key="1">
    <source>
        <dbReference type="ARBA" id="ARBA00022450"/>
    </source>
</evidence>
<sequence length="196" mass="20835">MIRTRVAAGLPALCVAWGPWDEREPSAPGLRRVEPRLAMDVLAEARRDGAAFLVVADIDWTAYLAGRDQVDPFFRGVADVAIPAGTVDSNDDDGGPDLVERLAAADEAQARAVLLDVLRTHAAAVLGHPNLDDLAADTPLTDLGFTSFTALELGNRLTELTGVAVPATAIIEHPTLESLAEFLRNCFIAQNLVSGQ</sequence>
<keyword evidence="3" id="KW-0808">Transferase</keyword>
<dbReference type="AlphaFoldDB" id="A0A2I2KRP6"/>
<organism evidence="5 6">
    <name type="scientific">Frankia canadensis</name>
    <dbReference type="NCBI Taxonomy" id="1836972"/>
    <lineage>
        <taxon>Bacteria</taxon>
        <taxon>Bacillati</taxon>
        <taxon>Actinomycetota</taxon>
        <taxon>Actinomycetes</taxon>
        <taxon>Frankiales</taxon>
        <taxon>Frankiaceae</taxon>
        <taxon>Frankia</taxon>
    </lineage>
</organism>
<dbReference type="InterPro" id="IPR050091">
    <property type="entry name" value="PKS_NRPS_Biosynth_Enz"/>
</dbReference>
<keyword evidence="1" id="KW-0596">Phosphopantetheine</keyword>
<reference evidence="5 6" key="1">
    <citation type="submission" date="2017-06" db="EMBL/GenBank/DDBJ databases">
        <authorList>
            <person name="Kim H.J."/>
            <person name="Triplett B.A."/>
        </authorList>
    </citation>
    <scope>NUCLEOTIDE SEQUENCE [LARGE SCALE GENOMIC DNA]</scope>
    <source>
        <strain evidence="5">FRACA_ARgP5</strain>
    </source>
</reference>
<evidence type="ECO:0000256" key="2">
    <source>
        <dbReference type="ARBA" id="ARBA00022553"/>
    </source>
</evidence>
<dbReference type="EMBL" id="FZMO01000157">
    <property type="protein sequence ID" value="SNQ48343.1"/>
    <property type="molecule type" value="Genomic_DNA"/>
</dbReference>
<dbReference type="PANTHER" id="PTHR43775:SF51">
    <property type="entry name" value="INACTIVE PHENOLPHTHIOCEROL SYNTHESIS POLYKETIDE SYNTHASE TYPE I PKS1-RELATED"/>
    <property type="match status" value="1"/>
</dbReference>
<dbReference type="Pfam" id="PF00550">
    <property type="entry name" value="PP-binding"/>
    <property type="match status" value="1"/>
</dbReference>
<feature type="domain" description="Carrier" evidence="4">
    <location>
        <begin position="112"/>
        <end position="187"/>
    </location>
</feature>
<dbReference type="GO" id="GO:0031177">
    <property type="term" value="F:phosphopantetheine binding"/>
    <property type="evidence" value="ECO:0007669"/>
    <property type="project" value="InterPro"/>
</dbReference>
<name>A0A2I2KRP6_9ACTN</name>
<dbReference type="Proteomes" id="UP000234331">
    <property type="component" value="Unassembled WGS sequence"/>
</dbReference>